<dbReference type="CDD" id="cd02208">
    <property type="entry name" value="cupin_RmlC-like"/>
    <property type="match status" value="1"/>
</dbReference>
<dbReference type="InterPro" id="IPR013096">
    <property type="entry name" value="Cupin_2"/>
</dbReference>
<evidence type="ECO:0000259" key="2">
    <source>
        <dbReference type="Pfam" id="PF07883"/>
    </source>
</evidence>
<evidence type="ECO:0000313" key="4">
    <source>
        <dbReference type="Proteomes" id="UP000727993"/>
    </source>
</evidence>
<dbReference type="Gene3D" id="2.60.120.10">
    <property type="entry name" value="Jelly Rolls"/>
    <property type="match status" value="1"/>
</dbReference>
<reference evidence="3 4" key="1">
    <citation type="submission" date="2020-10" db="EMBL/GenBank/DDBJ databases">
        <title>Connecting structure to function with the recovery of over 1000 high-quality activated sludge metagenome-assembled genomes encoding full-length rRNA genes using long-read sequencing.</title>
        <authorList>
            <person name="Singleton C.M."/>
            <person name="Petriglieri F."/>
            <person name="Kristensen J.M."/>
            <person name="Kirkegaard R.H."/>
            <person name="Michaelsen T.Y."/>
            <person name="Andersen M.H."/>
            <person name="Karst S.M."/>
            <person name="Dueholm M.S."/>
            <person name="Nielsen P.H."/>
            <person name="Albertsen M."/>
        </authorList>
    </citation>
    <scope>NUCLEOTIDE SEQUENCE [LARGE SCALE GENOMIC DNA]</scope>
    <source>
        <strain evidence="3">Lyne_18-Q3-R50-59_MAXAC.006</strain>
    </source>
</reference>
<accession>A0A936NAW6</accession>
<evidence type="ECO:0000256" key="1">
    <source>
        <dbReference type="SAM" id="MobiDB-lite"/>
    </source>
</evidence>
<evidence type="ECO:0000313" key="3">
    <source>
        <dbReference type="EMBL" id="MBK9295702.1"/>
    </source>
</evidence>
<protein>
    <submittedName>
        <fullName evidence="3">Cupin domain-containing protein</fullName>
    </submittedName>
</protein>
<proteinExistence type="predicted"/>
<organism evidence="3 4">
    <name type="scientific">Candidatus Neomicrothrix subdominans</name>
    <dbReference type="NCBI Taxonomy" id="2954438"/>
    <lineage>
        <taxon>Bacteria</taxon>
        <taxon>Bacillati</taxon>
        <taxon>Actinomycetota</taxon>
        <taxon>Acidimicrobiia</taxon>
        <taxon>Acidimicrobiales</taxon>
        <taxon>Microthrixaceae</taxon>
        <taxon>Candidatus Neomicrothrix</taxon>
    </lineage>
</organism>
<feature type="domain" description="Cupin type-2" evidence="2">
    <location>
        <begin position="32"/>
        <end position="99"/>
    </location>
</feature>
<dbReference type="Proteomes" id="UP000727993">
    <property type="component" value="Unassembled WGS sequence"/>
</dbReference>
<name>A0A936NAW6_9ACTN</name>
<comment type="caution">
    <text evidence="3">The sequence shown here is derived from an EMBL/GenBank/DDBJ whole genome shotgun (WGS) entry which is preliminary data.</text>
</comment>
<sequence length="122" mass="13243">MKLITLDNAPDYDPERLVAQPFLDGTQLNARVIRLSPGQVLPPHTHGVSELMLYAAEGEGLLESDHGPVRFRTGCLVLLSGDEELRISNPGDTGLTLLAFLAPPFRPPPTPDPRRTARRGPG</sequence>
<dbReference type="AlphaFoldDB" id="A0A936NAW6"/>
<dbReference type="InterPro" id="IPR011051">
    <property type="entry name" value="RmlC_Cupin_sf"/>
</dbReference>
<gene>
    <name evidence="3" type="ORF">IPN02_02255</name>
</gene>
<dbReference type="InterPro" id="IPR014710">
    <property type="entry name" value="RmlC-like_jellyroll"/>
</dbReference>
<dbReference type="SUPFAM" id="SSF51182">
    <property type="entry name" value="RmlC-like cupins"/>
    <property type="match status" value="1"/>
</dbReference>
<feature type="region of interest" description="Disordered" evidence="1">
    <location>
        <begin position="101"/>
        <end position="122"/>
    </location>
</feature>
<dbReference type="Pfam" id="PF07883">
    <property type="entry name" value="Cupin_2"/>
    <property type="match status" value="1"/>
</dbReference>
<dbReference type="EMBL" id="JADJZA010000001">
    <property type="protein sequence ID" value="MBK9295702.1"/>
    <property type="molecule type" value="Genomic_DNA"/>
</dbReference>